<proteinExistence type="predicted"/>
<dbReference type="RefSeq" id="WP_269035059.1">
    <property type="nucleotide sequence ID" value="NZ_CP114040.1"/>
</dbReference>
<evidence type="ECO:0000256" key="7">
    <source>
        <dbReference type="SAM" id="MobiDB-lite"/>
    </source>
</evidence>
<keyword evidence="4" id="KW-0560">Oxidoreductase</keyword>
<dbReference type="InterPro" id="IPR009056">
    <property type="entry name" value="Cyt_c-like_dom"/>
</dbReference>
<dbReference type="EMBL" id="CP114040">
    <property type="protein sequence ID" value="WAS92702.1"/>
    <property type="molecule type" value="Genomic_DNA"/>
</dbReference>
<comment type="subcellular location">
    <subcellularLocation>
        <location evidence="1">Cell envelope</location>
    </subcellularLocation>
</comment>
<dbReference type="Gene3D" id="1.10.760.10">
    <property type="entry name" value="Cytochrome c-like domain"/>
    <property type="match status" value="2"/>
</dbReference>
<feature type="compositionally biased region" description="Basic and acidic residues" evidence="7">
    <location>
        <begin position="38"/>
        <end position="54"/>
    </location>
</feature>
<dbReference type="PROSITE" id="PS51257">
    <property type="entry name" value="PROKAR_LIPOPROTEIN"/>
    <property type="match status" value="1"/>
</dbReference>
<feature type="region of interest" description="Disordered" evidence="7">
    <location>
        <begin position="34"/>
        <end position="66"/>
    </location>
</feature>
<sequence>MHARPPHLATSHRLRTALACGLCTLLACGEPGEVAPKGGDKAEKAGAKDGKAGDAKAPATPEAQPEPVEEYAWELPQGMRAPEVPADNPMTAAKVELGHKLFMDKRLSVDGSRSCYSCHQNELGNADGRARALGPGDKELPRNTPTIWNVAYHTALYWDGRAANLEKQAIGAWKGGNMGVGEEKLAAKAAEVGALPEYKAEFGRVFGLKDGDPVLPEHVVKALSAYERTLLCGGTAWDKNSMNEAQQRGWELFRGKGACTTCHSGDNFSDDLYHKMGIGLSDAGEGPDKGRMDASKDQADLYKFRTPTLRNVTRTAPYFHDGSVADLRTVVATMAGGPKRTDLDPNYANRNLTDAEIDDLVAFLGALECPGSLATIGDQAVPGIPAQPAAPADATSAAKK</sequence>
<dbReference type="Pfam" id="PF00034">
    <property type="entry name" value="Cytochrom_C"/>
    <property type="match status" value="1"/>
</dbReference>
<reference evidence="9" key="1">
    <citation type="submission" date="2022-11" db="EMBL/GenBank/DDBJ databases">
        <title>Minimal conservation of predation-associated metabolite biosynthetic gene clusters underscores biosynthetic potential of Myxococcota including descriptions for ten novel species: Archangium lansinium sp. nov., Myxococcus landrumus sp. nov., Nannocystis bai.</title>
        <authorList>
            <person name="Ahearne A."/>
            <person name="Stevens C."/>
            <person name="Dowd S."/>
        </authorList>
    </citation>
    <scope>NUCLEOTIDE SEQUENCE</scope>
    <source>
        <strain evidence="9">Fl3</strain>
    </source>
</reference>
<evidence type="ECO:0000256" key="6">
    <source>
        <dbReference type="PROSITE-ProRule" id="PRU00433"/>
    </source>
</evidence>
<evidence type="ECO:0000256" key="2">
    <source>
        <dbReference type="ARBA" id="ARBA00022617"/>
    </source>
</evidence>
<accession>A0ABY7H0N1</accession>
<dbReference type="InterPro" id="IPR004852">
    <property type="entry name" value="Di-haem_cyt_c_peroxidsae"/>
</dbReference>
<keyword evidence="5 6" id="KW-0408">Iron</keyword>
<dbReference type="PANTHER" id="PTHR30600">
    <property type="entry name" value="CYTOCHROME C PEROXIDASE-RELATED"/>
    <property type="match status" value="1"/>
</dbReference>
<organism evidence="9 10">
    <name type="scientific">Nannocystis punicea</name>
    <dbReference type="NCBI Taxonomy" id="2995304"/>
    <lineage>
        <taxon>Bacteria</taxon>
        <taxon>Pseudomonadati</taxon>
        <taxon>Myxococcota</taxon>
        <taxon>Polyangia</taxon>
        <taxon>Nannocystales</taxon>
        <taxon>Nannocystaceae</taxon>
        <taxon>Nannocystis</taxon>
    </lineage>
</organism>
<dbReference type="PROSITE" id="PS51007">
    <property type="entry name" value="CYTC"/>
    <property type="match status" value="1"/>
</dbReference>
<evidence type="ECO:0000256" key="5">
    <source>
        <dbReference type="ARBA" id="ARBA00023004"/>
    </source>
</evidence>
<feature type="domain" description="Cytochrome c" evidence="8">
    <location>
        <begin position="244"/>
        <end position="368"/>
    </location>
</feature>
<dbReference type="InterPro" id="IPR036909">
    <property type="entry name" value="Cyt_c-like_dom_sf"/>
</dbReference>
<name>A0ABY7H0N1_9BACT</name>
<dbReference type="SUPFAM" id="SSF46626">
    <property type="entry name" value="Cytochrome c"/>
    <property type="match status" value="2"/>
</dbReference>
<keyword evidence="10" id="KW-1185">Reference proteome</keyword>
<gene>
    <name evidence="9" type="ORF">O0S08_41520</name>
</gene>
<evidence type="ECO:0000256" key="4">
    <source>
        <dbReference type="ARBA" id="ARBA00023002"/>
    </source>
</evidence>
<dbReference type="Proteomes" id="UP001164459">
    <property type="component" value="Chromosome"/>
</dbReference>
<evidence type="ECO:0000256" key="3">
    <source>
        <dbReference type="ARBA" id="ARBA00022723"/>
    </source>
</evidence>
<dbReference type="Pfam" id="PF03150">
    <property type="entry name" value="CCP_MauG"/>
    <property type="match status" value="1"/>
</dbReference>
<evidence type="ECO:0000259" key="8">
    <source>
        <dbReference type="PROSITE" id="PS51007"/>
    </source>
</evidence>
<keyword evidence="2 6" id="KW-0349">Heme</keyword>
<keyword evidence="3 6" id="KW-0479">Metal-binding</keyword>
<evidence type="ECO:0000313" key="10">
    <source>
        <dbReference type="Proteomes" id="UP001164459"/>
    </source>
</evidence>
<evidence type="ECO:0000256" key="1">
    <source>
        <dbReference type="ARBA" id="ARBA00004196"/>
    </source>
</evidence>
<dbReference type="InterPro" id="IPR051395">
    <property type="entry name" value="Cytochrome_c_Peroxidase/MauG"/>
</dbReference>
<evidence type="ECO:0000313" key="9">
    <source>
        <dbReference type="EMBL" id="WAS92702.1"/>
    </source>
</evidence>
<protein>
    <submittedName>
        <fullName evidence="9">C-type cytochrome</fullName>
    </submittedName>
</protein>